<protein>
    <recommendedName>
        <fullName evidence="2">HTH cro/C1-type domain-containing protein</fullName>
    </recommendedName>
</protein>
<dbReference type="PROSITE" id="PS50943">
    <property type="entry name" value="HTH_CROC1"/>
    <property type="match status" value="1"/>
</dbReference>
<dbReference type="AlphaFoldDB" id="A0A223D5Y2"/>
<dbReference type="GO" id="GO:0003677">
    <property type="term" value="F:DNA binding"/>
    <property type="evidence" value="ECO:0007669"/>
    <property type="project" value="UniProtKB-KW"/>
</dbReference>
<dbReference type="InterPro" id="IPR010982">
    <property type="entry name" value="Lambda_DNA-bd_dom_sf"/>
</dbReference>
<sequence>MDLQGVRAVTLGQRLKEARKKKRLTQSDVAQTLGIDFTTVSKHENDKYEPDVETLKAYAELYEEELSYLLTGEYGKDDKSGTQALDSNQKGYTVEDILEMADKIPMKEGLPPLSKDAADELRMLVKMWMRSQENQEQK</sequence>
<dbReference type="Proteomes" id="UP000214688">
    <property type="component" value="Chromosome"/>
</dbReference>
<reference evidence="3 4" key="1">
    <citation type="journal article" date="2015" name="Int. J. Syst. Evol. Microbiol.">
        <title>Tumebacillus algifaecis sp. nov., isolated from decomposing algal scum.</title>
        <authorList>
            <person name="Wu Y.F."/>
            <person name="Zhang B."/>
            <person name="Xing P."/>
            <person name="Wu Q.L."/>
            <person name="Liu S.J."/>
        </authorList>
    </citation>
    <scope>NUCLEOTIDE SEQUENCE [LARGE SCALE GENOMIC DNA]</scope>
    <source>
        <strain evidence="3 4">THMBR28</strain>
    </source>
</reference>
<name>A0A223D5Y2_9BACL</name>
<gene>
    <name evidence="3" type="ORF">CIG75_19260</name>
</gene>
<keyword evidence="4" id="KW-1185">Reference proteome</keyword>
<dbReference type="PANTHER" id="PTHR46558:SF13">
    <property type="entry name" value="HTH-TYPE TRANSCRIPTIONAL REGULATOR IMMR"/>
    <property type="match status" value="1"/>
</dbReference>
<keyword evidence="1" id="KW-0238">DNA-binding</keyword>
<evidence type="ECO:0000313" key="4">
    <source>
        <dbReference type="Proteomes" id="UP000214688"/>
    </source>
</evidence>
<dbReference type="EMBL" id="CP022657">
    <property type="protein sequence ID" value="ASS76873.1"/>
    <property type="molecule type" value="Genomic_DNA"/>
</dbReference>
<accession>A0A223D5Y2</accession>
<dbReference type="SUPFAM" id="SSF47413">
    <property type="entry name" value="lambda repressor-like DNA-binding domains"/>
    <property type="match status" value="1"/>
</dbReference>
<proteinExistence type="predicted"/>
<dbReference type="KEGG" id="tab:CIG75_19260"/>
<dbReference type="Gene3D" id="1.10.260.40">
    <property type="entry name" value="lambda repressor-like DNA-binding domains"/>
    <property type="match status" value="1"/>
</dbReference>
<evidence type="ECO:0000313" key="3">
    <source>
        <dbReference type="EMBL" id="ASS76873.1"/>
    </source>
</evidence>
<organism evidence="3 4">
    <name type="scientific">Tumebacillus algifaecis</name>
    <dbReference type="NCBI Taxonomy" id="1214604"/>
    <lineage>
        <taxon>Bacteria</taxon>
        <taxon>Bacillati</taxon>
        <taxon>Bacillota</taxon>
        <taxon>Bacilli</taxon>
        <taxon>Bacillales</taxon>
        <taxon>Alicyclobacillaceae</taxon>
        <taxon>Tumebacillus</taxon>
    </lineage>
</organism>
<feature type="domain" description="HTH cro/C1-type" evidence="2">
    <location>
        <begin position="15"/>
        <end position="69"/>
    </location>
</feature>
<dbReference type="Pfam" id="PF12844">
    <property type="entry name" value="HTH_19"/>
    <property type="match status" value="1"/>
</dbReference>
<evidence type="ECO:0000256" key="1">
    <source>
        <dbReference type="ARBA" id="ARBA00023125"/>
    </source>
</evidence>
<dbReference type="InterPro" id="IPR001387">
    <property type="entry name" value="Cro/C1-type_HTH"/>
</dbReference>
<evidence type="ECO:0000259" key="2">
    <source>
        <dbReference type="PROSITE" id="PS50943"/>
    </source>
</evidence>
<dbReference type="PANTHER" id="PTHR46558">
    <property type="entry name" value="TRACRIPTIONAL REGULATORY PROTEIN-RELATED-RELATED"/>
    <property type="match status" value="1"/>
</dbReference>
<dbReference type="CDD" id="cd00093">
    <property type="entry name" value="HTH_XRE"/>
    <property type="match status" value="1"/>
</dbReference>
<dbReference type="SMART" id="SM00530">
    <property type="entry name" value="HTH_XRE"/>
    <property type="match status" value="1"/>
</dbReference>